<evidence type="ECO:0000313" key="4">
    <source>
        <dbReference type="Proteomes" id="UP000030960"/>
    </source>
</evidence>
<evidence type="ECO:0000256" key="2">
    <source>
        <dbReference type="SAM" id="Phobius"/>
    </source>
</evidence>
<comment type="caution">
    <text evidence="3">The sequence shown here is derived from an EMBL/GenBank/DDBJ whole genome shotgun (WGS) entry which is preliminary data.</text>
</comment>
<gene>
    <name evidence="3" type="ORF">OA50_01046</name>
</gene>
<dbReference type="Proteomes" id="UP000030960">
    <property type="component" value="Unassembled WGS sequence"/>
</dbReference>
<accession>A0A0B3S685</accession>
<dbReference type="EMBL" id="JSUQ01000003">
    <property type="protein sequence ID" value="KHQ54453.1"/>
    <property type="molecule type" value="Genomic_DNA"/>
</dbReference>
<dbReference type="AlphaFoldDB" id="A0A0B3S685"/>
<keyword evidence="4" id="KW-1185">Reference proteome</keyword>
<feature type="region of interest" description="Disordered" evidence="1">
    <location>
        <begin position="75"/>
        <end position="110"/>
    </location>
</feature>
<keyword evidence="2" id="KW-1133">Transmembrane helix</keyword>
<dbReference type="STRING" id="561184.SAMN05216376_105161"/>
<sequence length="110" mass="11586">MPRIIRLYITQSLVGAGLATVFVAGLLVLDVGNLWHLATRTAIGPFAVLLLWVHCAAVIAAAQFAISLMRLGERETPAPPPPSGPRRPLSVEVTGRRSGIGGKPPFGRPG</sequence>
<feature type="transmembrane region" description="Helical" evidence="2">
    <location>
        <begin position="7"/>
        <end position="29"/>
    </location>
</feature>
<dbReference type="OrthoDB" id="8115457at2"/>
<protein>
    <submittedName>
        <fullName evidence="3">Uncharacterized protein</fullName>
    </submittedName>
</protein>
<name>A0A0B3S685_9RHOB</name>
<evidence type="ECO:0000313" key="3">
    <source>
        <dbReference type="EMBL" id="KHQ54453.1"/>
    </source>
</evidence>
<dbReference type="RefSeq" id="WP_052244307.1">
    <property type="nucleotide sequence ID" value="NZ_JSUQ01000003.1"/>
</dbReference>
<reference evidence="3 4" key="1">
    <citation type="submission" date="2014-10" db="EMBL/GenBank/DDBJ databases">
        <title>Genome sequence of Ponticoccus sp. strain UMTAT08 isolated from clonal culture of toxic dinoflagellate Alexandrium tamiyavanichii.</title>
        <authorList>
            <person name="Gan H.Y."/>
            <person name="Muhd D.-D."/>
            <person name="Mohd Noor M.E."/>
            <person name="Yeong Y.S."/>
            <person name="Usup G."/>
        </authorList>
    </citation>
    <scope>NUCLEOTIDE SEQUENCE [LARGE SCALE GENOMIC DNA]</scope>
    <source>
        <strain evidence="3 4">UMTAT08</strain>
    </source>
</reference>
<proteinExistence type="predicted"/>
<keyword evidence="2" id="KW-0472">Membrane</keyword>
<keyword evidence="2" id="KW-0812">Transmembrane</keyword>
<feature type="transmembrane region" description="Helical" evidence="2">
    <location>
        <begin position="41"/>
        <end position="66"/>
    </location>
</feature>
<evidence type="ECO:0000256" key="1">
    <source>
        <dbReference type="SAM" id="MobiDB-lite"/>
    </source>
</evidence>
<feature type="compositionally biased region" description="Gly residues" evidence="1">
    <location>
        <begin position="98"/>
        <end position="110"/>
    </location>
</feature>
<organism evidence="3 4">
    <name type="scientific">Mameliella alba</name>
    <dbReference type="NCBI Taxonomy" id="561184"/>
    <lineage>
        <taxon>Bacteria</taxon>
        <taxon>Pseudomonadati</taxon>
        <taxon>Pseudomonadota</taxon>
        <taxon>Alphaproteobacteria</taxon>
        <taxon>Rhodobacterales</taxon>
        <taxon>Roseobacteraceae</taxon>
        <taxon>Mameliella</taxon>
    </lineage>
</organism>